<name>A0A9N9J2L9_9GLOM</name>
<evidence type="ECO:0000313" key="1">
    <source>
        <dbReference type="EMBL" id="CAG8761010.1"/>
    </source>
</evidence>
<protein>
    <submittedName>
        <fullName evidence="1">716_t:CDS:1</fullName>
    </submittedName>
</protein>
<keyword evidence="2" id="KW-1185">Reference proteome</keyword>
<sequence>DFISFQVLATPITKDNNLTHNPSSTYTNLKTRQDVESGISIYIQIPEDTEGYFSLGDKMCAQTNSVYSFLVFENYNYGDECGLGDYLETDQNLKPDPSQADWRVPNTAFYKPDIGDHRNIMVQIPEGDYKCLLFYSMYPDFKLSVEENHHVIDIFDSNRYFSIGNLISDECQGDLLSTPYLEQGFYIRENWW</sequence>
<feature type="non-terminal residue" evidence="1">
    <location>
        <position position="192"/>
    </location>
</feature>
<reference evidence="1" key="1">
    <citation type="submission" date="2021-06" db="EMBL/GenBank/DDBJ databases">
        <authorList>
            <person name="Kallberg Y."/>
            <person name="Tangrot J."/>
            <person name="Rosling A."/>
        </authorList>
    </citation>
    <scope>NUCLEOTIDE SEQUENCE</scope>
    <source>
        <strain evidence="1">MA453B</strain>
    </source>
</reference>
<accession>A0A9N9J2L9</accession>
<dbReference type="EMBL" id="CAJVPY010017234">
    <property type="protein sequence ID" value="CAG8761010.1"/>
    <property type="molecule type" value="Genomic_DNA"/>
</dbReference>
<feature type="non-terminal residue" evidence="1">
    <location>
        <position position="1"/>
    </location>
</feature>
<comment type="caution">
    <text evidence="1">The sequence shown here is derived from an EMBL/GenBank/DDBJ whole genome shotgun (WGS) entry which is preliminary data.</text>
</comment>
<dbReference type="AlphaFoldDB" id="A0A9N9J2L9"/>
<proteinExistence type="predicted"/>
<evidence type="ECO:0000313" key="2">
    <source>
        <dbReference type="Proteomes" id="UP000789405"/>
    </source>
</evidence>
<organism evidence="1 2">
    <name type="scientific">Dentiscutata erythropus</name>
    <dbReference type="NCBI Taxonomy" id="1348616"/>
    <lineage>
        <taxon>Eukaryota</taxon>
        <taxon>Fungi</taxon>
        <taxon>Fungi incertae sedis</taxon>
        <taxon>Mucoromycota</taxon>
        <taxon>Glomeromycotina</taxon>
        <taxon>Glomeromycetes</taxon>
        <taxon>Diversisporales</taxon>
        <taxon>Gigasporaceae</taxon>
        <taxon>Dentiscutata</taxon>
    </lineage>
</organism>
<dbReference type="Proteomes" id="UP000789405">
    <property type="component" value="Unassembled WGS sequence"/>
</dbReference>
<dbReference type="OrthoDB" id="10585966at2759"/>
<gene>
    <name evidence="1" type="ORF">DERYTH_LOCUS17814</name>
</gene>